<dbReference type="Pfam" id="PF02816">
    <property type="entry name" value="Alpha_kinase"/>
    <property type="match status" value="1"/>
</dbReference>
<reference evidence="5 6" key="1">
    <citation type="submission" date="2024-11" db="EMBL/GenBank/DDBJ databases">
        <title>Chromosome-level genome assembly of the freshwater bivalve Anodonta woodiana.</title>
        <authorList>
            <person name="Chen X."/>
        </authorList>
    </citation>
    <scope>NUCLEOTIDE SEQUENCE [LARGE SCALE GENOMIC DNA]</scope>
    <source>
        <strain evidence="5">MN2024</strain>
        <tissue evidence="5">Gills</tissue>
    </source>
</reference>
<evidence type="ECO:0000256" key="3">
    <source>
        <dbReference type="ARBA" id="ARBA00022777"/>
    </source>
</evidence>
<dbReference type="InterPro" id="IPR004166">
    <property type="entry name" value="a-kinase_dom"/>
</dbReference>
<dbReference type="InterPro" id="IPR043529">
    <property type="entry name" value="ALPK1"/>
</dbReference>
<dbReference type="AlphaFoldDB" id="A0ABD3VES7"/>
<evidence type="ECO:0000256" key="2">
    <source>
        <dbReference type="ARBA" id="ARBA00022679"/>
    </source>
</evidence>
<dbReference type="SUPFAM" id="SSF56112">
    <property type="entry name" value="Protein kinase-like (PK-like)"/>
    <property type="match status" value="1"/>
</dbReference>
<dbReference type="Gene3D" id="3.20.200.10">
    <property type="entry name" value="MHCK/EF2 kinase"/>
    <property type="match status" value="1"/>
</dbReference>
<dbReference type="SMART" id="SM00811">
    <property type="entry name" value="Alpha_kinase"/>
    <property type="match status" value="1"/>
</dbReference>
<organism evidence="5 6">
    <name type="scientific">Sinanodonta woodiana</name>
    <name type="common">Chinese pond mussel</name>
    <name type="synonym">Anodonta woodiana</name>
    <dbReference type="NCBI Taxonomy" id="1069815"/>
    <lineage>
        <taxon>Eukaryota</taxon>
        <taxon>Metazoa</taxon>
        <taxon>Spiralia</taxon>
        <taxon>Lophotrochozoa</taxon>
        <taxon>Mollusca</taxon>
        <taxon>Bivalvia</taxon>
        <taxon>Autobranchia</taxon>
        <taxon>Heteroconchia</taxon>
        <taxon>Palaeoheterodonta</taxon>
        <taxon>Unionida</taxon>
        <taxon>Unionoidea</taxon>
        <taxon>Unionidae</taxon>
        <taxon>Unioninae</taxon>
        <taxon>Sinanodonta</taxon>
    </lineage>
</organism>
<dbReference type="GO" id="GO:0004674">
    <property type="term" value="F:protein serine/threonine kinase activity"/>
    <property type="evidence" value="ECO:0007669"/>
    <property type="project" value="UniProtKB-KW"/>
</dbReference>
<keyword evidence="1" id="KW-0723">Serine/threonine-protein kinase</keyword>
<accession>A0ABD3VES7</accession>
<dbReference type="Proteomes" id="UP001634394">
    <property type="component" value="Unassembled WGS sequence"/>
</dbReference>
<gene>
    <name evidence="5" type="ORF">ACJMK2_009299</name>
</gene>
<feature type="domain" description="Alpha-type protein kinase" evidence="4">
    <location>
        <begin position="562"/>
        <end position="786"/>
    </location>
</feature>
<proteinExistence type="predicted"/>
<dbReference type="EMBL" id="JBJQND010000012">
    <property type="protein sequence ID" value="KAL3859063.1"/>
    <property type="molecule type" value="Genomic_DNA"/>
</dbReference>
<keyword evidence="6" id="KW-1185">Reference proteome</keyword>
<dbReference type="InterPro" id="IPR011009">
    <property type="entry name" value="Kinase-like_dom_sf"/>
</dbReference>
<name>A0ABD3VES7_SINWO</name>
<evidence type="ECO:0000313" key="6">
    <source>
        <dbReference type="Proteomes" id="UP001634394"/>
    </source>
</evidence>
<dbReference type="PROSITE" id="PS51158">
    <property type="entry name" value="ALPHA_KINASE"/>
    <property type="match status" value="1"/>
</dbReference>
<evidence type="ECO:0000259" key="4">
    <source>
        <dbReference type="PROSITE" id="PS51158"/>
    </source>
</evidence>
<evidence type="ECO:0000256" key="1">
    <source>
        <dbReference type="ARBA" id="ARBA00022527"/>
    </source>
</evidence>
<dbReference type="PANTHER" id="PTHR46747:SF1">
    <property type="entry name" value="ALPHA-PROTEIN KINASE 1"/>
    <property type="match status" value="1"/>
</dbReference>
<dbReference type="PANTHER" id="PTHR46747">
    <property type="entry name" value="ALPHA-PROTEIN KINASE 1"/>
    <property type="match status" value="1"/>
</dbReference>
<keyword evidence="3" id="KW-0418">Kinase</keyword>
<protein>
    <recommendedName>
        <fullName evidence="4">Alpha-type protein kinase domain-containing protein</fullName>
    </recommendedName>
</protein>
<keyword evidence="2" id="KW-0808">Transferase</keyword>
<sequence>MAVPPTLRLSNAEYLKTRGDLHSAMKLLEDISSNSGSPPWKYIDENEHRHIQAKCLQLKGTIMHKLCCWKDAVIPLKDSMQIFKELPDPDVLGILSSSDVICRCLIKLTLADYQNIRECCQFMSEHHCQQAHDLAVESARLSEYHGFHVHISRNYNIAAESLLMYLADSGQGVIDQNKLSQILCLLRESLSVYKSQRQLENQEFVYEMVRSVFLGFLTLNCSNVASDRSFALRLQQLSISLYKPYCNRIHVLATESIHENGTDEMACYLNEALNIYCLKPIGRIFIPKTTSSKRNSEETVCNFPSELGLPVNPDKYSIPYIDVPCEVFREALGCSYKQKDMQMQPARKCLALSDCNEGTTYVGLVDTNTSTLCIDCSYVHFENESPQKFPSKQTDINLNHTCTVPKYGRNLNSEAVNVTYSAQNSRQNSTNSHLEIVRNAKSKGVVQFINGYKNAEYFQKEGNHSELKGNPVLHLKVEGHSFKLSTRSSTSYDSFYKKDSKKKASIENDSGVGISADACSVESVKDIQHRVQPYIMKAGVANKMAVLPAQMKPAVSPARLMKYNPVTGLWTAQQTLAYFGPKLTLECNKKGNCRDAFFVQYIHQDETLGRYVGKRYRNQKPPEQYMKDVVCHKTARFLVTVFNYALQNFDIDVHVQYVPVAHLQILSPKGDVEDWINVEPYIEGEFSKLTNNLTYCNPRAQKLATALTHFSHHLSKGKLMLVDLQGWLPDTGSNVIYLTDPQFHSDLRSGSRICSGDFGEKGMKSFWEKVHPECNEICLTLNLKRPEFSGQVF</sequence>
<comment type="caution">
    <text evidence="5">The sequence shown here is derived from an EMBL/GenBank/DDBJ whole genome shotgun (WGS) entry which is preliminary data.</text>
</comment>
<evidence type="ECO:0000313" key="5">
    <source>
        <dbReference type="EMBL" id="KAL3859063.1"/>
    </source>
</evidence>